<name>A0ACD4DBT0_9NOCA</name>
<gene>
    <name evidence="1" type="ORF">OED52_12530</name>
</gene>
<evidence type="ECO:0000313" key="2">
    <source>
        <dbReference type="Proteomes" id="UP001156484"/>
    </source>
</evidence>
<sequence>MNAEPSGSAEPSSGEPSSGAPARRRPVFVAAVVVPVLAALALLVWSLAPHRLLPWDSADFPEIDRAALTSTQLRIVDLLADQHDAQHPGTFYSEGVEEPWCADFVSWVMREAGVPLANPHSGHWRIPGVYTLQEYYEQTGRFEPAGSGHRPQVGDVVLYHSAVGFGQREHTNIVVAVDGDRAITVGGNEMGRIRVHELDWAGDGAVVGFGRLPEQPTAD</sequence>
<keyword evidence="2" id="KW-1185">Reference proteome</keyword>
<accession>A0ACD4DBT0</accession>
<proteinExistence type="predicted"/>
<dbReference type="Proteomes" id="UP001156484">
    <property type="component" value="Chromosome"/>
</dbReference>
<reference evidence="1" key="1">
    <citation type="submission" date="2022-10" db="EMBL/GenBank/DDBJ databases">
        <title>Rhodococcus ferula Z13 complete genome.</title>
        <authorList>
            <person name="Long X."/>
            <person name="Zang M."/>
        </authorList>
    </citation>
    <scope>NUCLEOTIDE SEQUENCE</scope>
    <source>
        <strain evidence="1">Z13</strain>
    </source>
</reference>
<protein>
    <submittedName>
        <fullName evidence="1">CHAP domain-containing protein</fullName>
    </submittedName>
</protein>
<dbReference type="EMBL" id="CP107551">
    <property type="protein sequence ID" value="UYP17525.1"/>
    <property type="molecule type" value="Genomic_DNA"/>
</dbReference>
<evidence type="ECO:0000313" key="1">
    <source>
        <dbReference type="EMBL" id="UYP17525.1"/>
    </source>
</evidence>
<organism evidence="1 2">
    <name type="scientific">Rhodococcus sacchari</name>
    <dbReference type="NCBI Taxonomy" id="2962047"/>
    <lineage>
        <taxon>Bacteria</taxon>
        <taxon>Bacillati</taxon>
        <taxon>Actinomycetota</taxon>
        <taxon>Actinomycetes</taxon>
        <taxon>Mycobacteriales</taxon>
        <taxon>Nocardiaceae</taxon>
        <taxon>Rhodococcus</taxon>
    </lineage>
</organism>